<dbReference type="Pfam" id="PF00571">
    <property type="entry name" value="CBS"/>
    <property type="match status" value="2"/>
</dbReference>
<dbReference type="PANTHER" id="PTHR43080:SF2">
    <property type="entry name" value="CBS DOMAIN-CONTAINING PROTEIN"/>
    <property type="match status" value="1"/>
</dbReference>
<evidence type="ECO:0008006" key="7">
    <source>
        <dbReference type="Google" id="ProtNLM"/>
    </source>
</evidence>
<dbReference type="InterPro" id="IPR000644">
    <property type="entry name" value="CBS_dom"/>
</dbReference>
<dbReference type="InterPro" id="IPR051257">
    <property type="entry name" value="Diverse_CBS-Domain"/>
</dbReference>
<dbReference type="Proteomes" id="UP000032680">
    <property type="component" value="Unassembled WGS sequence"/>
</dbReference>
<dbReference type="PANTHER" id="PTHR43080">
    <property type="entry name" value="CBS DOMAIN-CONTAINING PROTEIN CBSX3, MITOCHONDRIAL"/>
    <property type="match status" value="1"/>
</dbReference>
<evidence type="ECO:0000256" key="1">
    <source>
        <dbReference type="ARBA" id="ARBA00023122"/>
    </source>
</evidence>
<dbReference type="PIRSF" id="PIRSF036990">
    <property type="entry name" value="UCP036990_CBS_BON"/>
    <property type="match status" value="1"/>
</dbReference>
<dbReference type="SMART" id="SM00116">
    <property type="entry name" value="CBS"/>
    <property type="match status" value="2"/>
</dbReference>
<dbReference type="PROSITE" id="PS50914">
    <property type="entry name" value="BON"/>
    <property type="match status" value="1"/>
</dbReference>
<evidence type="ECO:0000259" key="3">
    <source>
        <dbReference type="PROSITE" id="PS50914"/>
    </source>
</evidence>
<reference evidence="5 6" key="1">
    <citation type="submission" date="2012-11" db="EMBL/GenBank/DDBJ databases">
        <title>Whole genome sequence of Acidisphaera rubrifaciens HS-AP3.</title>
        <authorList>
            <person name="Azuma Y."/>
            <person name="Higashiura N."/>
            <person name="Hirakawa H."/>
            <person name="Matsushita K."/>
        </authorList>
    </citation>
    <scope>NUCLEOTIDE SEQUENCE [LARGE SCALE GENOMIC DNA]</scope>
    <source>
        <strain evidence="5 6">HS-AP3</strain>
    </source>
</reference>
<keyword evidence="6" id="KW-1185">Reference proteome</keyword>
<dbReference type="AlphaFoldDB" id="A0A0D6P816"/>
<sequence length="235" mass="25656">MKISDVMTPEVATVEPADSVARAVGVMIDRRVSGVPVVDGQRHLRGILTESDLLRRTELDTGYRRPRWLEFLIGTGQLAREYVHTHARRVEEIMTSDVITATPDTDLGEAVRLMERKRIRRLPVVEDGVLVGIVSRADLVRALARLLDDSTIVVRPDAAIADDIRRAMADAPWSGHSGVTVAVSGGVATLDGVIVDERQREALRVLAENVPGVVRVVDKIVWIEPETGVTIGPPG</sequence>
<dbReference type="CDD" id="cd04586">
    <property type="entry name" value="CBS_pair_BON_assoc"/>
    <property type="match status" value="1"/>
</dbReference>
<dbReference type="InterPro" id="IPR007055">
    <property type="entry name" value="BON_dom"/>
</dbReference>
<evidence type="ECO:0000256" key="2">
    <source>
        <dbReference type="PROSITE-ProRule" id="PRU00703"/>
    </source>
</evidence>
<feature type="domain" description="CBS" evidence="4">
    <location>
        <begin position="7"/>
        <end position="67"/>
    </location>
</feature>
<dbReference type="SUPFAM" id="SSF54631">
    <property type="entry name" value="CBS-domain pair"/>
    <property type="match status" value="1"/>
</dbReference>
<organism evidence="5 6">
    <name type="scientific">Acidisphaera rubrifaciens HS-AP3</name>
    <dbReference type="NCBI Taxonomy" id="1231350"/>
    <lineage>
        <taxon>Bacteria</taxon>
        <taxon>Pseudomonadati</taxon>
        <taxon>Pseudomonadota</taxon>
        <taxon>Alphaproteobacteria</taxon>
        <taxon>Acetobacterales</taxon>
        <taxon>Acetobacteraceae</taxon>
        <taxon>Acidisphaera</taxon>
    </lineage>
</organism>
<name>A0A0D6P816_9PROT</name>
<evidence type="ECO:0000259" key="4">
    <source>
        <dbReference type="PROSITE" id="PS51371"/>
    </source>
</evidence>
<dbReference type="Gene3D" id="3.30.1340.30">
    <property type="match status" value="1"/>
</dbReference>
<dbReference type="PROSITE" id="PS51371">
    <property type="entry name" value="CBS"/>
    <property type="match status" value="2"/>
</dbReference>
<comment type="caution">
    <text evidence="5">The sequence shown here is derived from an EMBL/GenBank/DDBJ whole genome shotgun (WGS) entry which is preliminary data.</text>
</comment>
<dbReference type="InterPro" id="IPR046342">
    <property type="entry name" value="CBS_dom_sf"/>
</dbReference>
<keyword evidence="1 2" id="KW-0129">CBS domain</keyword>
<feature type="domain" description="BON" evidence="3">
    <location>
        <begin position="156"/>
        <end position="224"/>
    </location>
</feature>
<dbReference type="InterPro" id="IPR017080">
    <property type="entry name" value="UCP036990_CBS_BON"/>
</dbReference>
<evidence type="ECO:0000313" key="6">
    <source>
        <dbReference type="Proteomes" id="UP000032680"/>
    </source>
</evidence>
<dbReference type="RefSeq" id="WP_158322856.1">
    <property type="nucleotide sequence ID" value="NZ_BANB01000510.1"/>
</dbReference>
<feature type="domain" description="CBS" evidence="4">
    <location>
        <begin position="94"/>
        <end position="150"/>
    </location>
</feature>
<gene>
    <name evidence="5" type="ORF">Asru_0510_06</name>
</gene>
<accession>A0A0D6P816</accession>
<dbReference type="Pfam" id="PF04972">
    <property type="entry name" value="BON"/>
    <property type="match status" value="1"/>
</dbReference>
<dbReference type="OrthoDB" id="9783590at2"/>
<proteinExistence type="predicted"/>
<dbReference type="Gene3D" id="3.10.580.10">
    <property type="entry name" value="CBS-domain"/>
    <property type="match status" value="1"/>
</dbReference>
<dbReference type="EMBL" id="BANB01000510">
    <property type="protein sequence ID" value="GAN77915.1"/>
    <property type="molecule type" value="Genomic_DNA"/>
</dbReference>
<evidence type="ECO:0000313" key="5">
    <source>
        <dbReference type="EMBL" id="GAN77915.1"/>
    </source>
</evidence>
<protein>
    <recommendedName>
        <fullName evidence="7">Signal transduction protein with CBS</fullName>
    </recommendedName>
</protein>